<keyword evidence="3" id="KW-1185">Reference proteome</keyword>
<feature type="transmembrane region" description="Helical" evidence="1">
    <location>
        <begin position="115"/>
        <end position="139"/>
    </location>
</feature>
<feature type="transmembrane region" description="Helical" evidence="1">
    <location>
        <begin position="176"/>
        <end position="194"/>
    </location>
</feature>
<comment type="caution">
    <text evidence="2">The sequence shown here is derived from an EMBL/GenBank/DDBJ whole genome shotgun (WGS) entry which is preliminary data.</text>
</comment>
<feature type="transmembrane region" description="Helical" evidence="1">
    <location>
        <begin position="200"/>
        <end position="217"/>
    </location>
</feature>
<dbReference type="EMBL" id="JACOOW010000016">
    <property type="protein sequence ID" value="MBC5657961.1"/>
    <property type="molecule type" value="Genomic_DNA"/>
</dbReference>
<feature type="transmembrane region" description="Helical" evidence="1">
    <location>
        <begin position="151"/>
        <end position="169"/>
    </location>
</feature>
<name>A0AAW3X5K3_9CLOT</name>
<dbReference type="Proteomes" id="UP000653904">
    <property type="component" value="Unassembled WGS sequence"/>
</dbReference>
<keyword evidence="1" id="KW-0812">Transmembrane</keyword>
<keyword evidence="1" id="KW-0472">Membrane</keyword>
<dbReference type="RefSeq" id="WP_118650749.1">
    <property type="nucleotide sequence ID" value="NZ_JACOOW010000016.1"/>
</dbReference>
<keyword evidence="1" id="KW-1133">Transmembrane helix</keyword>
<sequence length="224" mass="23786">MKEKSFNDKIHLLGRITVICALVAFMGVPFGLAAANGIPVHVSEVLKNAVPLLLTFSIQGICENLSFMPIIGSGALYMACVTGNVSNMKVPAAVNAMEVAGYTAGSEKGDIVSMIAVSASTFVTIIIVFLGMMFLAPLFAPIYNNAFLQPAFQNMVPALIGALLFPFILKAPKQSIVPILLPIIAILTVGRKVFSSNQSYIMIGVIVLSVLYSLALHKKGKINA</sequence>
<feature type="transmembrane region" description="Helical" evidence="1">
    <location>
        <begin position="52"/>
        <end position="79"/>
    </location>
</feature>
<organism evidence="2 3">
    <name type="scientific">Clostridium segne</name>
    <dbReference type="NCBI Taxonomy" id="2763038"/>
    <lineage>
        <taxon>Bacteria</taxon>
        <taxon>Bacillati</taxon>
        <taxon>Bacillota</taxon>
        <taxon>Clostridia</taxon>
        <taxon>Eubacteriales</taxon>
        <taxon>Clostridiaceae</taxon>
        <taxon>Clostridium</taxon>
    </lineage>
</organism>
<proteinExistence type="predicted"/>
<dbReference type="AlphaFoldDB" id="A0AAW3X5K3"/>
<reference evidence="2 3" key="1">
    <citation type="submission" date="2020-08" db="EMBL/GenBank/DDBJ databases">
        <title>Genome public.</title>
        <authorList>
            <person name="Liu C."/>
            <person name="Sun Q."/>
        </authorList>
    </citation>
    <scope>NUCLEOTIDE SEQUENCE [LARGE SCALE GENOMIC DNA]</scope>
    <source>
        <strain evidence="2 3">BX14</strain>
    </source>
</reference>
<evidence type="ECO:0000313" key="3">
    <source>
        <dbReference type="Proteomes" id="UP000653904"/>
    </source>
</evidence>
<evidence type="ECO:0000256" key="1">
    <source>
        <dbReference type="SAM" id="Phobius"/>
    </source>
</evidence>
<gene>
    <name evidence="2" type="ORF">H8S19_13030</name>
</gene>
<accession>A0AAW3X5K3</accession>
<evidence type="ECO:0008006" key="4">
    <source>
        <dbReference type="Google" id="ProtNLM"/>
    </source>
</evidence>
<protein>
    <recommendedName>
        <fullName evidence="4">Branched-chain amino acid transport system carrier protein</fullName>
    </recommendedName>
</protein>
<feature type="transmembrane region" description="Helical" evidence="1">
    <location>
        <begin position="12"/>
        <end position="32"/>
    </location>
</feature>
<evidence type="ECO:0000313" key="2">
    <source>
        <dbReference type="EMBL" id="MBC5657961.1"/>
    </source>
</evidence>